<dbReference type="Pfam" id="PF00989">
    <property type="entry name" value="PAS"/>
    <property type="match status" value="1"/>
</dbReference>
<dbReference type="RefSeq" id="WP_012609676.1">
    <property type="nucleotide sequence ID" value="NC_011768.1"/>
</dbReference>
<dbReference type="Gene3D" id="3.30.450.20">
    <property type="entry name" value="PAS domain"/>
    <property type="match status" value="3"/>
</dbReference>
<dbReference type="CDD" id="cd00082">
    <property type="entry name" value="HisKA"/>
    <property type="match status" value="1"/>
</dbReference>
<evidence type="ECO:0000256" key="1">
    <source>
        <dbReference type="ARBA" id="ARBA00000085"/>
    </source>
</evidence>
<dbReference type="eggNOG" id="COG4191">
    <property type="taxonomic scope" value="Bacteria"/>
</dbReference>
<dbReference type="PROSITE" id="PS50110">
    <property type="entry name" value="RESPONSE_REGULATORY"/>
    <property type="match status" value="1"/>
</dbReference>
<proteinExistence type="predicted"/>
<feature type="domain" description="PAC" evidence="10">
    <location>
        <begin position="225"/>
        <end position="277"/>
    </location>
</feature>
<dbReference type="GO" id="GO:0000155">
    <property type="term" value="F:phosphorelay sensor kinase activity"/>
    <property type="evidence" value="ECO:0007669"/>
    <property type="project" value="InterPro"/>
</dbReference>
<dbReference type="HOGENOM" id="CLU_000445_114_51_7"/>
<dbReference type="Pfam" id="PF00512">
    <property type="entry name" value="HisKA"/>
    <property type="match status" value="1"/>
</dbReference>
<dbReference type="SMART" id="SM00388">
    <property type="entry name" value="HisKA"/>
    <property type="match status" value="1"/>
</dbReference>
<dbReference type="PANTHER" id="PTHR43304:SF1">
    <property type="entry name" value="PAC DOMAIN-CONTAINING PROTEIN"/>
    <property type="match status" value="1"/>
</dbReference>
<evidence type="ECO:0000256" key="4">
    <source>
        <dbReference type="ARBA" id="ARBA00022679"/>
    </source>
</evidence>
<dbReference type="SUPFAM" id="SSF55785">
    <property type="entry name" value="PYP-like sensor domain (PAS domain)"/>
    <property type="match status" value="3"/>
</dbReference>
<name>B8FHE8_DESAL</name>
<dbReference type="InterPro" id="IPR052162">
    <property type="entry name" value="Sensor_kinase/Photoreceptor"/>
</dbReference>
<dbReference type="CDD" id="cd00130">
    <property type="entry name" value="PAS"/>
    <property type="match status" value="3"/>
</dbReference>
<evidence type="ECO:0000256" key="2">
    <source>
        <dbReference type="ARBA" id="ARBA00012438"/>
    </source>
</evidence>
<feature type="domain" description="PAC" evidence="10">
    <location>
        <begin position="352"/>
        <end position="403"/>
    </location>
</feature>
<dbReference type="InterPro" id="IPR000014">
    <property type="entry name" value="PAS"/>
</dbReference>
<dbReference type="SUPFAM" id="SSF55874">
    <property type="entry name" value="ATPase domain of HSP90 chaperone/DNA topoisomerase II/histidine kinase"/>
    <property type="match status" value="1"/>
</dbReference>
<evidence type="ECO:0000313" key="12">
    <source>
        <dbReference type="Proteomes" id="UP000000739"/>
    </source>
</evidence>
<dbReference type="Gene3D" id="1.10.287.130">
    <property type="match status" value="1"/>
</dbReference>
<dbReference type="AlphaFoldDB" id="B8FHE8"/>
<evidence type="ECO:0000256" key="6">
    <source>
        <dbReference type="PROSITE-ProRule" id="PRU00169"/>
    </source>
</evidence>
<dbReference type="eggNOG" id="COG2202">
    <property type="taxonomic scope" value="Bacteria"/>
</dbReference>
<dbReference type="GO" id="GO:0006355">
    <property type="term" value="P:regulation of DNA-templated transcription"/>
    <property type="evidence" value="ECO:0007669"/>
    <property type="project" value="InterPro"/>
</dbReference>
<dbReference type="PRINTS" id="PR00344">
    <property type="entry name" value="BCTRLSENSOR"/>
</dbReference>
<dbReference type="PANTHER" id="PTHR43304">
    <property type="entry name" value="PHYTOCHROME-LIKE PROTEIN CPH1"/>
    <property type="match status" value="1"/>
</dbReference>
<dbReference type="eggNOG" id="COG4753">
    <property type="taxonomic scope" value="Bacteria"/>
</dbReference>
<dbReference type="SMART" id="SM00387">
    <property type="entry name" value="HATPase_c"/>
    <property type="match status" value="1"/>
</dbReference>
<accession>B8FHE8</accession>
<dbReference type="Pfam" id="PF13188">
    <property type="entry name" value="PAS_8"/>
    <property type="match status" value="1"/>
</dbReference>
<keyword evidence="3 6" id="KW-0597">Phosphoprotein</keyword>
<evidence type="ECO:0000259" key="10">
    <source>
        <dbReference type="PROSITE" id="PS50113"/>
    </source>
</evidence>
<dbReference type="SMART" id="SM00086">
    <property type="entry name" value="PAC"/>
    <property type="match status" value="3"/>
</dbReference>
<dbReference type="InterPro" id="IPR036890">
    <property type="entry name" value="HATPase_C_sf"/>
</dbReference>
<dbReference type="InterPro" id="IPR035965">
    <property type="entry name" value="PAS-like_dom_sf"/>
</dbReference>
<dbReference type="InterPro" id="IPR000700">
    <property type="entry name" value="PAS-assoc_C"/>
</dbReference>
<dbReference type="InterPro" id="IPR005467">
    <property type="entry name" value="His_kinase_dom"/>
</dbReference>
<feature type="domain" description="PAS" evidence="9">
    <location>
        <begin position="150"/>
        <end position="191"/>
    </location>
</feature>
<evidence type="ECO:0000259" key="8">
    <source>
        <dbReference type="PROSITE" id="PS50110"/>
    </source>
</evidence>
<dbReference type="EMBL" id="CP001322">
    <property type="protein sequence ID" value="ACL02236.1"/>
    <property type="molecule type" value="Genomic_DNA"/>
</dbReference>
<evidence type="ECO:0000259" key="7">
    <source>
        <dbReference type="PROSITE" id="PS50109"/>
    </source>
</evidence>
<dbReference type="InterPro" id="IPR001789">
    <property type="entry name" value="Sig_transdc_resp-reg_receiver"/>
</dbReference>
<keyword evidence="12" id="KW-1185">Reference proteome</keyword>
<feature type="domain" description="Histidine kinase" evidence="7">
    <location>
        <begin position="416"/>
        <end position="639"/>
    </location>
</feature>
<evidence type="ECO:0000313" key="11">
    <source>
        <dbReference type="EMBL" id="ACL02236.1"/>
    </source>
</evidence>
<dbReference type="PROSITE" id="PS50113">
    <property type="entry name" value="PAC"/>
    <property type="match status" value="2"/>
</dbReference>
<dbReference type="Gene3D" id="3.40.50.2300">
    <property type="match status" value="1"/>
</dbReference>
<reference evidence="11 12" key="1">
    <citation type="journal article" date="2012" name="Environ. Microbiol.">
        <title>The genome sequence of Desulfatibacillum alkenivorans AK-01: a blueprint for anaerobic alkane oxidation.</title>
        <authorList>
            <person name="Callaghan A.V."/>
            <person name="Morris B.E."/>
            <person name="Pereira I.A."/>
            <person name="McInerney M.J."/>
            <person name="Austin R.N."/>
            <person name="Groves J.T."/>
            <person name="Kukor J.J."/>
            <person name="Suflita J.M."/>
            <person name="Young L.Y."/>
            <person name="Zylstra G.J."/>
            <person name="Wawrik B."/>
        </authorList>
    </citation>
    <scope>NUCLEOTIDE SEQUENCE [LARGE SCALE GENOMIC DNA]</scope>
    <source>
        <strain evidence="11 12">AK-01</strain>
    </source>
</reference>
<sequence length="779" mass="87421">MSRKPTYEELEARIKELERSSDDSCKENEEKYRLIFQNAPLGFLHFNQDGVITACNDMFVKIIGSSKKALIGLNMLHLRDEKFVHAVREALNNRQGYYEGDYRSVTAEKVTPIRVHFSPYRFRDNDVCGGVGIVEDFTERKKTEQVLLESEEKYRSLFENAPVGIFRTDSKGGVALCNTAMARILGFEAVEDALAYYSNLGEQLYANPERRREFIRQLKENGFVKNFEYEAKLPGGDNKWLNMDARIMASKKDGAFLIEGFATDITERKQADQALQKSEARFRELSEMLPETVFETDANIRLTFVNRQAYKMFGYTEEDFKNGLNGLEMMIPEDRPKAIENISAKFTGKSIGVNEYTAIHKDGSTFPVLFHTSPIFANGQPAGLRGVIVDMTERRRIERRLQKTQKIESIGTLAGGIAHDFNNLLFPILGMSELLLEDLPKDSSEWQCVREIFKASKRGSELVKQILAFSRKAEPKKQPSVLQQVLKEAVKLSRSTIPADVAITSDIMPDCGVVMADPTQMHQVVMNLITNAYHAVQNQGGAIFVSLRECQLEKEDLTDKNLPPGRFALMSIADNGVGVDPEIMDRIFEPYFTTKSTGKGTGLGLAVVHGIIKDHRGEIKIRSNPGRGTVVDVFLPLMKKSKEQAQAAPGVHIPSGHERIMLVDDEEPVVNTVGKMLSRLGYEVCSFTNSLEALEYFRSNSSGIDLLMTDMTMPHMTGDALIKEVSAISPDTPTVICTGFNEKIDEKIAKQIGIKGYLLKPVLRKDLAEMLRSVLDSKE</sequence>
<dbReference type="Pfam" id="PF00072">
    <property type="entry name" value="Response_reg"/>
    <property type="match status" value="1"/>
</dbReference>
<dbReference type="Proteomes" id="UP000000739">
    <property type="component" value="Chromosome"/>
</dbReference>
<organism evidence="11 12">
    <name type="scientific">Desulfatibacillum aliphaticivorans</name>
    <dbReference type="NCBI Taxonomy" id="218208"/>
    <lineage>
        <taxon>Bacteria</taxon>
        <taxon>Pseudomonadati</taxon>
        <taxon>Thermodesulfobacteriota</taxon>
        <taxon>Desulfobacteria</taxon>
        <taxon>Desulfobacterales</taxon>
        <taxon>Desulfatibacillaceae</taxon>
        <taxon>Desulfatibacillum</taxon>
    </lineage>
</organism>
<dbReference type="NCBIfam" id="TIGR00229">
    <property type="entry name" value="sensory_box"/>
    <property type="match status" value="3"/>
</dbReference>
<evidence type="ECO:0000256" key="5">
    <source>
        <dbReference type="ARBA" id="ARBA00022777"/>
    </source>
</evidence>
<dbReference type="InterPro" id="IPR013767">
    <property type="entry name" value="PAS_fold"/>
</dbReference>
<feature type="domain" description="Response regulatory" evidence="8">
    <location>
        <begin position="659"/>
        <end position="775"/>
    </location>
</feature>
<dbReference type="Pfam" id="PF02518">
    <property type="entry name" value="HATPase_c"/>
    <property type="match status" value="1"/>
</dbReference>
<dbReference type="InterPro" id="IPR013655">
    <property type="entry name" value="PAS_fold_3"/>
</dbReference>
<dbReference type="InterPro" id="IPR003594">
    <property type="entry name" value="HATPase_dom"/>
</dbReference>
<dbReference type="KEGG" id="dal:Dalk_0530"/>
<dbReference type="InterPro" id="IPR011006">
    <property type="entry name" value="CheY-like_superfamily"/>
</dbReference>
<dbReference type="InterPro" id="IPR003661">
    <property type="entry name" value="HisK_dim/P_dom"/>
</dbReference>
<dbReference type="Pfam" id="PF08447">
    <property type="entry name" value="PAS_3"/>
    <property type="match status" value="1"/>
</dbReference>
<feature type="domain" description="PAS" evidence="9">
    <location>
        <begin position="28"/>
        <end position="76"/>
    </location>
</feature>
<evidence type="ECO:0000256" key="3">
    <source>
        <dbReference type="ARBA" id="ARBA00022553"/>
    </source>
</evidence>
<dbReference type="SUPFAM" id="SSF47384">
    <property type="entry name" value="Homodimeric domain of signal transducing histidine kinase"/>
    <property type="match status" value="1"/>
</dbReference>
<dbReference type="EC" id="2.7.13.3" evidence="2"/>
<keyword evidence="4" id="KW-0808">Transferase</keyword>
<dbReference type="InterPro" id="IPR001610">
    <property type="entry name" value="PAC"/>
</dbReference>
<dbReference type="SUPFAM" id="SSF52172">
    <property type="entry name" value="CheY-like"/>
    <property type="match status" value="1"/>
</dbReference>
<keyword evidence="5 11" id="KW-0418">Kinase</keyword>
<feature type="modified residue" description="4-aspartylphosphate" evidence="6">
    <location>
        <position position="710"/>
    </location>
</feature>
<protein>
    <recommendedName>
        <fullName evidence="2">histidine kinase</fullName>
        <ecNumber evidence="2">2.7.13.3</ecNumber>
    </recommendedName>
</protein>
<evidence type="ECO:0000259" key="9">
    <source>
        <dbReference type="PROSITE" id="PS50112"/>
    </source>
</evidence>
<comment type="catalytic activity">
    <reaction evidence="1">
        <text>ATP + protein L-histidine = ADP + protein N-phospho-L-histidine.</text>
        <dbReference type="EC" id="2.7.13.3"/>
    </reaction>
</comment>
<feature type="domain" description="PAS" evidence="9">
    <location>
        <begin position="278"/>
        <end position="349"/>
    </location>
</feature>
<dbReference type="Gene3D" id="3.30.565.10">
    <property type="entry name" value="Histidine kinase-like ATPase, C-terminal domain"/>
    <property type="match status" value="1"/>
</dbReference>
<dbReference type="InterPro" id="IPR036097">
    <property type="entry name" value="HisK_dim/P_sf"/>
</dbReference>
<dbReference type="InterPro" id="IPR004358">
    <property type="entry name" value="Sig_transdc_His_kin-like_C"/>
</dbReference>
<gene>
    <name evidence="11" type="ordered locus">Dalk_0530</name>
</gene>
<dbReference type="SMART" id="SM00448">
    <property type="entry name" value="REC"/>
    <property type="match status" value="1"/>
</dbReference>
<dbReference type="PROSITE" id="PS50109">
    <property type="entry name" value="HIS_KIN"/>
    <property type="match status" value="1"/>
</dbReference>
<dbReference type="PROSITE" id="PS50112">
    <property type="entry name" value="PAS"/>
    <property type="match status" value="3"/>
</dbReference>
<dbReference type="SMART" id="SM00091">
    <property type="entry name" value="PAS"/>
    <property type="match status" value="3"/>
</dbReference>